<organism evidence="4 5">
    <name type="scientific">Marasmiellus scandens</name>
    <dbReference type="NCBI Taxonomy" id="2682957"/>
    <lineage>
        <taxon>Eukaryota</taxon>
        <taxon>Fungi</taxon>
        <taxon>Dikarya</taxon>
        <taxon>Basidiomycota</taxon>
        <taxon>Agaricomycotina</taxon>
        <taxon>Agaricomycetes</taxon>
        <taxon>Agaricomycetidae</taxon>
        <taxon>Agaricales</taxon>
        <taxon>Marasmiineae</taxon>
        <taxon>Omphalotaceae</taxon>
        <taxon>Marasmiellus</taxon>
    </lineage>
</organism>
<accession>A0ABR1IVJ9</accession>
<evidence type="ECO:0000313" key="4">
    <source>
        <dbReference type="EMBL" id="KAK7439826.1"/>
    </source>
</evidence>
<dbReference type="InterPro" id="IPR010730">
    <property type="entry name" value="HET"/>
</dbReference>
<keyword evidence="2" id="KW-0812">Transmembrane</keyword>
<feature type="transmembrane region" description="Helical" evidence="2">
    <location>
        <begin position="452"/>
        <end position="480"/>
    </location>
</feature>
<feature type="domain" description="Heterokaryon incompatibility" evidence="3">
    <location>
        <begin position="179"/>
        <end position="269"/>
    </location>
</feature>
<dbReference type="Proteomes" id="UP001498398">
    <property type="component" value="Unassembled WGS sequence"/>
</dbReference>
<evidence type="ECO:0000256" key="1">
    <source>
        <dbReference type="SAM" id="MobiDB-lite"/>
    </source>
</evidence>
<gene>
    <name evidence="4" type="ORF">VKT23_017397</name>
</gene>
<comment type="caution">
    <text evidence="4">The sequence shown here is derived from an EMBL/GenBank/DDBJ whole genome shotgun (WGS) entry which is preliminary data.</text>
</comment>
<evidence type="ECO:0000313" key="5">
    <source>
        <dbReference type="Proteomes" id="UP001498398"/>
    </source>
</evidence>
<name>A0ABR1IVJ9_9AGAR</name>
<evidence type="ECO:0000256" key="2">
    <source>
        <dbReference type="SAM" id="Phobius"/>
    </source>
</evidence>
<keyword evidence="2" id="KW-1133">Transmembrane helix</keyword>
<protein>
    <recommendedName>
        <fullName evidence="3">Heterokaryon incompatibility domain-containing protein</fullName>
    </recommendedName>
</protein>
<dbReference type="EMBL" id="JBANRG010000071">
    <property type="protein sequence ID" value="KAK7439826.1"/>
    <property type="molecule type" value="Genomic_DNA"/>
</dbReference>
<keyword evidence="5" id="KW-1185">Reference proteome</keyword>
<dbReference type="PANTHER" id="PTHR10622">
    <property type="entry name" value="HET DOMAIN-CONTAINING PROTEIN"/>
    <property type="match status" value="1"/>
</dbReference>
<dbReference type="Pfam" id="PF06985">
    <property type="entry name" value="HET"/>
    <property type="match status" value="1"/>
</dbReference>
<proteinExistence type="predicted"/>
<feature type="region of interest" description="Disordered" evidence="1">
    <location>
        <begin position="1"/>
        <end position="30"/>
    </location>
</feature>
<reference evidence="4 5" key="1">
    <citation type="submission" date="2024-01" db="EMBL/GenBank/DDBJ databases">
        <title>A draft genome for the cacao thread blight pathogen Marasmiellus scandens.</title>
        <authorList>
            <person name="Baruah I.K."/>
            <person name="Leung J."/>
            <person name="Bukari Y."/>
            <person name="Amoako-Attah I."/>
            <person name="Meinhardt L.W."/>
            <person name="Bailey B.A."/>
            <person name="Cohen S.P."/>
        </authorList>
    </citation>
    <scope>NUCLEOTIDE SEQUENCE [LARGE SCALE GENOMIC DNA]</scope>
    <source>
        <strain evidence="4 5">GH-19</strain>
    </source>
</reference>
<sequence length="497" mass="56713">MPKSPKQIRRTTNGWREVMGTSGPPHASSHRFHPYSFNPTSQRCFRHLVVSRQQYPNDLLVEARDSVPCPSTTRRVNNESGDAIVSLESKLPKPTRSNLSNFLRPGRLFRRLHLPFGLSASPQHSSHRIVSVDKNKITANKNPASFRLMTSIDVCPRRLIDTQTLTLVEFSKDDVIPPYAILSHTWCEGEVVYEQFKAPQQNGQLKLKSGYKKIRAACQQARQDGLCYIWIDTCCIIQGNHDDVSANITSMFGYYQNAEVCYAYLEDVCTKSDMFQSSGSKWFDRGWTLQELLAPQTVIFFNKHWKRIGDKHKLQDDICRMTTIPAAICSGEKSIQDVDVLDRMSWSVFRKTTKDQDRAYCLQGLMGVSIIPDYTEPLFESFNRLVKASFDVHPCLQRELGFNDELLGNPYDRTGTLWEHLLIRHLVNQNPTRRSWSLGCTNIKCVGTRACLWAAITGCSLALGLFTVLLLPVLLPLLLVKGLSRLRSRKHRSQIYR</sequence>
<dbReference type="PANTHER" id="PTHR10622:SF10">
    <property type="entry name" value="HET DOMAIN-CONTAINING PROTEIN"/>
    <property type="match status" value="1"/>
</dbReference>
<evidence type="ECO:0000259" key="3">
    <source>
        <dbReference type="Pfam" id="PF06985"/>
    </source>
</evidence>
<keyword evidence="2" id="KW-0472">Membrane</keyword>